<sequence length="195" mass="20578">MTRVGWIVLGIIVLLFAGFASLTRFGGSLPLGRPSADPATTVRSDAAGGDLVVPVAGVARESLQRNWGDPREGGQRAHHGLDIMAPRMTPVLATAPGRVEKLFQSGLGGTTLYLRSADGSTVYYYAHLAGYAPGIAEGQQVSAGQPLGFVGDTGDAGAGNYHLHFGVQRMQPGQRWWQGEDVDPFPLLAPRVASR</sequence>
<organism evidence="2 3">
    <name type="scientific">Sphingomonas aerophila</name>
    <dbReference type="NCBI Taxonomy" id="1344948"/>
    <lineage>
        <taxon>Bacteria</taxon>
        <taxon>Pseudomonadati</taxon>
        <taxon>Pseudomonadota</taxon>
        <taxon>Alphaproteobacteria</taxon>
        <taxon>Sphingomonadales</taxon>
        <taxon>Sphingomonadaceae</taxon>
        <taxon>Sphingomonas</taxon>
    </lineage>
</organism>
<proteinExistence type="predicted"/>
<protein>
    <submittedName>
        <fullName evidence="2">Murein DD-endopeptidase MepM/ murein hydrolase activator NlpD</fullName>
    </submittedName>
</protein>
<reference evidence="2 3" key="1">
    <citation type="submission" date="2020-08" db="EMBL/GenBank/DDBJ databases">
        <title>Genomic Encyclopedia of Type Strains, Phase IV (KMG-IV): sequencing the most valuable type-strain genomes for metagenomic binning, comparative biology and taxonomic classification.</title>
        <authorList>
            <person name="Goeker M."/>
        </authorList>
    </citation>
    <scope>NUCLEOTIDE SEQUENCE [LARGE SCALE GENOMIC DNA]</scope>
    <source>
        <strain evidence="2 3">DSM 100044</strain>
    </source>
</reference>
<evidence type="ECO:0000259" key="1">
    <source>
        <dbReference type="Pfam" id="PF01551"/>
    </source>
</evidence>
<keyword evidence="3" id="KW-1185">Reference proteome</keyword>
<dbReference type="PANTHER" id="PTHR21666">
    <property type="entry name" value="PEPTIDASE-RELATED"/>
    <property type="match status" value="1"/>
</dbReference>
<dbReference type="CDD" id="cd12797">
    <property type="entry name" value="M23_peptidase"/>
    <property type="match status" value="1"/>
</dbReference>
<evidence type="ECO:0000313" key="2">
    <source>
        <dbReference type="EMBL" id="MBB5713985.1"/>
    </source>
</evidence>
<dbReference type="GO" id="GO:0004222">
    <property type="term" value="F:metalloendopeptidase activity"/>
    <property type="evidence" value="ECO:0007669"/>
    <property type="project" value="TreeGrafter"/>
</dbReference>
<feature type="domain" description="M23ase beta-sheet core" evidence="1">
    <location>
        <begin position="77"/>
        <end position="178"/>
    </location>
</feature>
<dbReference type="RefSeq" id="WP_184054896.1">
    <property type="nucleotide sequence ID" value="NZ_JACIJK010000002.1"/>
</dbReference>
<evidence type="ECO:0000313" key="3">
    <source>
        <dbReference type="Proteomes" id="UP000546200"/>
    </source>
</evidence>
<dbReference type="InterPro" id="IPR050570">
    <property type="entry name" value="Cell_wall_metabolism_enzyme"/>
</dbReference>
<dbReference type="AlphaFoldDB" id="A0A7W9BB60"/>
<gene>
    <name evidence="2" type="ORF">FHS94_000808</name>
</gene>
<dbReference type="PANTHER" id="PTHR21666:SF270">
    <property type="entry name" value="MUREIN HYDROLASE ACTIVATOR ENVC"/>
    <property type="match status" value="1"/>
</dbReference>
<name>A0A7W9BB60_9SPHN</name>
<comment type="caution">
    <text evidence="2">The sequence shown here is derived from an EMBL/GenBank/DDBJ whole genome shotgun (WGS) entry which is preliminary data.</text>
</comment>
<dbReference type="Proteomes" id="UP000546200">
    <property type="component" value="Unassembled WGS sequence"/>
</dbReference>
<dbReference type="EMBL" id="JACIJK010000002">
    <property type="protein sequence ID" value="MBB5713985.1"/>
    <property type="molecule type" value="Genomic_DNA"/>
</dbReference>
<dbReference type="InterPro" id="IPR016047">
    <property type="entry name" value="M23ase_b-sheet_dom"/>
</dbReference>
<accession>A0A7W9BB60</accession>
<dbReference type="InterPro" id="IPR011055">
    <property type="entry name" value="Dup_hybrid_motif"/>
</dbReference>
<dbReference type="Pfam" id="PF01551">
    <property type="entry name" value="Peptidase_M23"/>
    <property type="match status" value="1"/>
</dbReference>
<dbReference type="Gene3D" id="2.70.70.10">
    <property type="entry name" value="Glucose Permease (Domain IIA)"/>
    <property type="match status" value="1"/>
</dbReference>
<dbReference type="SUPFAM" id="SSF51261">
    <property type="entry name" value="Duplicated hybrid motif"/>
    <property type="match status" value="1"/>
</dbReference>
<keyword evidence="2" id="KW-0378">Hydrolase</keyword>